<dbReference type="Proteomes" id="UP001157961">
    <property type="component" value="Unassembled WGS sequence"/>
</dbReference>
<dbReference type="EMBL" id="FXTY01000003">
    <property type="protein sequence ID" value="SMP19887.1"/>
    <property type="molecule type" value="Genomic_DNA"/>
</dbReference>
<accession>A0ABY1NW29</accession>
<evidence type="ECO:0000313" key="2">
    <source>
        <dbReference type="EMBL" id="SMP19887.1"/>
    </source>
</evidence>
<feature type="chain" id="PRO_5047546952" evidence="1">
    <location>
        <begin position="19"/>
        <end position="178"/>
    </location>
</feature>
<protein>
    <submittedName>
        <fullName evidence="2">Uncharacterized protein</fullName>
    </submittedName>
</protein>
<evidence type="ECO:0000256" key="1">
    <source>
        <dbReference type="SAM" id="SignalP"/>
    </source>
</evidence>
<feature type="signal peptide" evidence="1">
    <location>
        <begin position="1"/>
        <end position="18"/>
    </location>
</feature>
<dbReference type="RefSeq" id="WP_283425887.1">
    <property type="nucleotide sequence ID" value="NZ_FXTY01000003.1"/>
</dbReference>
<sequence>MKPYTAGLLALLASPVTAEGYWTYGAWQVYTETVNAGNYLHENCTAYTGGDGDPLVRISITSSEVGPPANYPALYVQEHAPRGYATAMRQGQKVALVVDNYWDYYTQAHSYYDNEGILQAYAGVGHPDSLYAMRAMRQGDTMSIYVDGAPFIHVDLRGFTAAYVKAMDECGHSSTGVL</sequence>
<name>A0ABY1NW29_9RHOB</name>
<gene>
    <name evidence="2" type="ORF">SAMN06265373_103464</name>
</gene>
<comment type="caution">
    <text evidence="2">The sequence shown here is derived from an EMBL/GenBank/DDBJ whole genome shotgun (WGS) entry which is preliminary data.</text>
</comment>
<proteinExistence type="predicted"/>
<evidence type="ECO:0000313" key="3">
    <source>
        <dbReference type="Proteomes" id="UP001157961"/>
    </source>
</evidence>
<organism evidence="2 3">
    <name type="scientific">Shimia sagamensis</name>
    <dbReference type="NCBI Taxonomy" id="1566352"/>
    <lineage>
        <taxon>Bacteria</taxon>
        <taxon>Pseudomonadati</taxon>
        <taxon>Pseudomonadota</taxon>
        <taxon>Alphaproteobacteria</taxon>
        <taxon>Rhodobacterales</taxon>
        <taxon>Roseobacteraceae</taxon>
    </lineage>
</organism>
<keyword evidence="1" id="KW-0732">Signal</keyword>
<reference evidence="2 3" key="1">
    <citation type="submission" date="2017-05" db="EMBL/GenBank/DDBJ databases">
        <authorList>
            <person name="Varghese N."/>
            <person name="Submissions S."/>
        </authorList>
    </citation>
    <scope>NUCLEOTIDE SEQUENCE [LARGE SCALE GENOMIC DNA]</scope>
    <source>
        <strain evidence="2 3">DSM 29734</strain>
    </source>
</reference>
<keyword evidence="3" id="KW-1185">Reference proteome</keyword>